<dbReference type="AlphaFoldDB" id="A0A9W6T4Y8"/>
<comment type="caution">
    <text evidence="3">The sequence shown here is derived from an EMBL/GenBank/DDBJ whole genome shotgun (WGS) entry which is preliminary data.</text>
</comment>
<evidence type="ECO:0000259" key="2">
    <source>
        <dbReference type="Pfam" id="PF04050"/>
    </source>
</evidence>
<evidence type="ECO:0000313" key="4">
    <source>
        <dbReference type="Proteomes" id="UP001165063"/>
    </source>
</evidence>
<evidence type="ECO:0000256" key="1">
    <source>
        <dbReference type="SAM" id="MobiDB-lite"/>
    </source>
</evidence>
<dbReference type="Pfam" id="PF04050">
    <property type="entry name" value="Upf2"/>
    <property type="match status" value="1"/>
</dbReference>
<sequence length="154" mass="17232">MEAEFAKLTTASIQYNMNNASTKQTRLENPTYILSRLQDGDTDLQQQQQQLQFDAGNDSANVSSRESTITSSTSQKSSASSTIKKPTFTFLSRDGRKTTTRELKLPENVKFTSNFVKEVTKQQQEKAAIKSLVLNSVENMEVLVSIDVVLKVFL</sequence>
<accession>A0A9W6T4Y8</accession>
<organism evidence="3 4">
    <name type="scientific">Ambrosiozyma monospora</name>
    <name type="common">Yeast</name>
    <name type="synonym">Endomycopsis monosporus</name>
    <dbReference type="NCBI Taxonomy" id="43982"/>
    <lineage>
        <taxon>Eukaryota</taxon>
        <taxon>Fungi</taxon>
        <taxon>Dikarya</taxon>
        <taxon>Ascomycota</taxon>
        <taxon>Saccharomycotina</taxon>
        <taxon>Pichiomycetes</taxon>
        <taxon>Pichiales</taxon>
        <taxon>Pichiaceae</taxon>
        <taxon>Ambrosiozyma</taxon>
    </lineage>
</organism>
<reference evidence="3" key="1">
    <citation type="submission" date="2023-04" db="EMBL/GenBank/DDBJ databases">
        <title>Ambrosiozyma monospora NBRC 1965.</title>
        <authorList>
            <person name="Ichikawa N."/>
            <person name="Sato H."/>
            <person name="Tonouchi N."/>
        </authorList>
    </citation>
    <scope>NUCLEOTIDE SEQUENCE</scope>
    <source>
        <strain evidence="3">NBRC 1965</strain>
    </source>
</reference>
<evidence type="ECO:0000313" key="3">
    <source>
        <dbReference type="EMBL" id="GME74847.1"/>
    </source>
</evidence>
<dbReference type="Proteomes" id="UP001165063">
    <property type="component" value="Unassembled WGS sequence"/>
</dbReference>
<dbReference type="InterPro" id="IPR007193">
    <property type="entry name" value="Upf2/Nmd2_C"/>
</dbReference>
<feature type="compositionally biased region" description="Low complexity" evidence="1">
    <location>
        <begin position="63"/>
        <end position="82"/>
    </location>
</feature>
<proteinExistence type="predicted"/>
<gene>
    <name evidence="3" type="ORF">Amon01_000954000</name>
</gene>
<protein>
    <submittedName>
        <fullName evidence="3">Unnamed protein product</fullName>
    </submittedName>
</protein>
<name>A0A9W6T4Y8_AMBMO</name>
<dbReference type="EMBL" id="BSXU01011394">
    <property type="protein sequence ID" value="GME74847.1"/>
    <property type="molecule type" value="Genomic_DNA"/>
</dbReference>
<feature type="domain" description="Up-frameshift suppressor 2 C-terminal" evidence="2">
    <location>
        <begin position="1"/>
        <end position="135"/>
    </location>
</feature>
<feature type="region of interest" description="Disordered" evidence="1">
    <location>
        <begin position="53"/>
        <end position="82"/>
    </location>
</feature>
<keyword evidence="4" id="KW-1185">Reference proteome</keyword>